<gene>
    <name evidence="1" type="ORF">EDB95_3231</name>
</gene>
<reference evidence="1 2" key="1">
    <citation type="submission" date="2019-03" db="EMBL/GenBank/DDBJ databases">
        <title>Genomic Encyclopedia of Type Strains, Phase IV (KMG-IV): sequencing the most valuable type-strain genomes for metagenomic binning, comparative biology and taxonomic classification.</title>
        <authorList>
            <person name="Goeker M."/>
        </authorList>
    </citation>
    <scope>NUCLEOTIDE SEQUENCE [LARGE SCALE GENOMIC DNA]</scope>
    <source>
        <strain evidence="1 2">DSM 100059</strain>
    </source>
</reference>
<organism evidence="1 2">
    <name type="scientific">Dinghuibacter silviterrae</name>
    <dbReference type="NCBI Taxonomy" id="1539049"/>
    <lineage>
        <taxon>Bacteria</taxon>
        <taxon>Pseudomonadati</taxon>
        <taxon>Bacteroidota</taxon>
        <taxon>Chitinophagia</taxon>
        <taxon>Chitinophagales</taxon>
        <taxon>Chitinophagaceae</taxon>
        <taxon>Dinghuibacter</taxon>
    </lineage>
</organism>
<dbReference type="RefSeq" id="WP_133994805.1">
    <property type="nucleotide sequence ID" value="NZ_SODV01000001.1"/>
</dbReference>
<dbReference type="EMBL" id="SODV01000001">
    <property type="protein sequence ID" value="TDX02180.1"/>
    <property type="molecule type" value="Genomic_DNA"/>
</dbReference>
<protein>
    <submittedName>
        <fullName evidence="1">Uncharacterized protein</fullName>
    </submittedName>
</protein>
<comment type="caution">
    <text evidence="1">The sequence shown here is derived from an EMBL/GenBank/DDBJ whole genome shotgun (WGS) entry which is preliminary data.</text>
</comment>
<keyword evidence="2" id="KW-1185">Reference proteome</keyword>
<accession>A0A4R8DUV2</accession>
<dbReference type="AlphaFoldDB" id="A0A4R8DUV2"/>
<sequence length="112" mass="12922">MSTLLSAVVNENNPLRLTTDQLISRDKALADLYSQFTLHNMREVLWEVFSRSIVVKDDELGSYSRPELLRYYDLFVQVIELGFFVAKDYNRAVATRNDFIHGRPDLPGPVTK</sequence>
<evidence type="ECO:0000313" key="2">
    <source>
        <dbReference type="Proteomes" id="UP000294498"/>
    </source>
</evidence>
<dbReference type="Proteomes" id="UP000294498">
    <property type="component" value="Unassembled WGS sequence"/>
</dbReference>
<evidence type="ECO:0000313" key="1">
    <source>
        <dbReference type="EMBL" id="TDX02180.1"/>
    </source>
</evidence>
<dbReference type="OrthoDB" id="672926at2"/>
<name>A0A4R8DUV2_9BACT</name>
<proteinExistence type="predicted"/>